<comment type="caution">
    <text evidence="1">The sequence shown here is derived from an EMBL/GenBank/DDBJ whole genome shotgun (WGS) entry which is preliminary data.</text>
</comment>
<sequence>MPPLRDYKQHIESNGQEGYSKLDLSVKVACENKLGAGFFGALRVNRSANVFLLNQWNPAVKILFLIGFSISVFLPVCQALAEPMKCVVDGKTLYTDDQARCAKGAIKPINGSVIISSSPKGVPRANNNAKPALEVPSGLNGILQQFGITEKELENGWQTVMEAHKRGTWKAPELPEDDK</sequence>
<accession>A0ABR9DK52</accession>
<evidence type="ECO:0000313" key="1">
    <source>
        <dbReference type="EMBL" id="MBD9363480.1"/>
    </source>
</evidence>
<dbReference type="EMBL" id="JACXST010000003">
    <property type="protein sequence ID" value="MBD9363480.1"/>
    <property type="molecule type" value="Genomic_DNA"/>
</dbReference>
<organism evidence="1 2">
    <name type="scientific">Methylomonas fluvii</name>
    <dbReference type="NCBI Taxonomy" id="1854564"/>
    <lineage>
        <taxon>Bacteria</taxon>
        <taxon>Pseudomonadati</taxon>
        <taxon>Pseudomonadota</taxon>
        <taxon>Gammaproteobacteria</taxon>
        <taxon>Methylococcales</taxon>
        <taxon>Methylococcaceae</taxon>
        <taxon>Methylomonas</taxon>
    </lineage>
</organism>
<evidence type="ECO:0008006" key="3">
    <source>
        <dbReference type="Google" id="ProtNLM"/>
    </source>
</evidence>
<name>A0ABR9DK52_9GAMM</name>
<reference evidence="1 2" key="1">
    <citation type="submission" date="2020-09" db="EMBL/GenBank/DDBJ databases">
        <title>Methylomonas albis sp. nov. and Methylomonas fluvii sp. nov.: Two cold-adapted methanotrophs from the River Elbe and an amended description of Methylovulum psychrotolerans strain Eb1.</title>
        <authorList>
            <person name="Bussmann I.K."/>
            <person name="Klings K.-W."/>
            <person name="Warnstedt J."/>
            <person name="Hoppert M."/>
            <person name="Saborowski A."/>
            <person name="Horn F."/>
            <person name="Liebner S."/>
        </authorList>
    </citation>
    <scope>NUCLEOTIDE SEQUENCE [LARGE SCALE GENOMIC DNA]</scope>
    <source>
        <strain evidence="1 2">EbB</strain>
    </source>
</reference>
<protein>
    <recommendedName>
        <fullName evidence="3">DUF4124 domain-containing protein</fullName>
    </recommendedName>
</protein>
<gene>
    <name evidence="1" type="ORF">EBB_23945</name>
</gene>
<evidence type="ECO:0000313" key="2">
    <source>
        <dbReference type="Proteomes" id="UP000641152"/>
    </source>
</evidence>
<proteinExistence type="predicted"/>
<keyword evidence="2" id="KW-1185">Reference proteome</keyword>
<dbReference type="Proteomes" id="UP000641152">
    <property type="component" value="Unassembled WGS sequence"/>
</dbReference>